<organism evidence="3 4">
    <name type="scientific">Brasilonema octagenarum UFV-OR1</name>
    <dbReference type="NCBI Taxonomy" id="417115"/>
    <lineage>
        <taxon>Bacteria</taxon>
        <taxon>Bacillati</taxon>
        <taxon>Cyanobacteriota</taxon>
        <taxon>Cyanophyceae</taxon>
        <taxon>Nostocales</taxon>
        <taxon>Scytonemataceae</taxon>
        <taxon>Brasilonema</taxon>
        <taxon>Octagenarum group</taxon>
    </lineage>
</organism>
<dbReference type="PRINTS" id="PR00081">
    <property type="entry name" value="GDHRDH"/>
</dbReference>
<accession>A0ABX1M3C1</accession>
<evidence type="ECO:0000256" key="1">
    <source>
        <dbReference type="ARBA" id="ARBA00006484"/>
    </source>
</evidence>
<dbReference type="PRINTS" id="PR00080">
    <property type="entry name" value="SDRFAMILY"/>
</dbReference>
<dbReference type="RefSeq" id="WP_169264608.1">
    <property type="nucleotide sequence ID" value="NZ_QMEC01000028.1"/>
</dbReference>
<dbReference type="InterPro" id="IPR020904">
    <property type="entry name" value="Sc_DH/Rdtase_CS"/>
</dbReference>
<dbReference type="PANTHER" id="PTHR42760:SF115">
    <property type="entry name" value="3-OXOACYL-[ACYL-CARRIER-PROTEIN] REDUCTASE FABG"/>
    <property type="match status" value="1"/>
</dbReference>
<evidence type="ECO:0000256" key="2">
    <source>
        <dbReference type="ARBA" id="ARBA00023002"/>
    </source>
</evidence>
<dbReference type="Gene3D" id="3.40.50.720">
    <property type="entry name" value="NAD(P)-binding Rossmann-like Domain"/>
    <property type="match status" value="1"/>
</dbReference>
<evidence type="ECO:0000313" key="3">
    <source>
        <dbReference type="EMBL" id="NMF63007.1"/>
    </source>
</evidence>
<reference evidence="3 4" key="1">
    <citation type="submission" date="2018-06" db="EMBL/GenBank/DDBJ databases">
        <title>Comparative genomics of Brasilonema spp. strains.</title>
        <authorList>
            <person name="Alvarenga D.O."/>
            <person name="Fiore M.F."/>
            <person name="Varani A.M."/>
        </authorList>
    </citation>
    <scope>NUCLEOTIDE SEQUENCE [LARGE SCALE GENOMIC DNA]</scope>
    <source>
        <strain evidence="3 4">UFV-OR1</strain>
    </source>
</reference>
<evidence type="ECO:0000313" key="4">
    <source>
        <dbReference type="Proteomes" id="UP000762253"/>
    </source>
</evidence>
<dbReference type="EMBL" id="QMEC01000028">
    <property type="protein sequence ID" value="NMF63007.1"/>
    <property type="molecule type" value="Genomic_DNA"/>
</dbReference>
<comment type="similarity">
    <text evidence="1">Belongs to the short-chain dehydrogenases/reductases (SDR) family.</text>
</comment>
<gene>
    <name evidence="3" type="ORF">DP115_09550</name>
</gene>
<dbReference type="InterPro" id="IPR002347">
    <property type="entry name" value="SDR_fam"/>
</dbReference>
<keyword evidence="2" id="KW-0560">Oxidoreductase</keyword>
<protein>
    <submittedName>
        <fullName evidence="3">Oxidoreductase</fullName>
    </submittedName>
</protein>
<dbReference type="PROSITE" id="PS00061">
    <property type="entry name" value="ADH_SHORT"/>
    <property type="match status" value="1"/>
</dbReference>
<dbReference type="Proteomes" id="UP000762253">
    <property type="component" value="Unassembled WGS sequence"/>
</dbReference>
<comment type="caution">
    <text evidence="3">The sequence shown here is derived from an EMBL/GenBank/DDBJ whole genome shotgun (WGS) entry which is preliminary data.</text>
</comment>
<dbReference type="InterPro" id="IPR036291">
    <property type="entry name" value="NAD(P)-bd_dom_sf"/>
</dbReference>
<dbReference type="PANTHER" id="PTHR42760">
    <property type="entry name" value="SHORT-CHAIN DEHYDROGENASES/REDUCTASES FAMILY MEMBER"/>
    <property type="match status" value="1"/>
</dbReference>
<proteinExistence type="inferred from homology"/>
<dbReference type="SUPFAM" id="SSF51735">
    <property type="entry name" value="NAD(P)-binding Rossmann-fold domains"/>
    <property type="match status" value="1"/>
</dbReference>
<sequence>MNTNLFNLKEKVVIVTGSGRGLGKCMAKGLAEFGAKVVVGDCNIEQAQQTAEEINTTGTAAATYVDISVRQSCIDLIKFTVKEFGRVDVLVNNAGIDIIKPAEALQEHEWDQIIDINLKGCFNCSGLAAIQMMEQGNGGSIINISSIASVIGIKGLVAYSAAKAGINQLTRVMAVEWASKNIRVNAIAPGYFENIMSGANVEHTQPEKQQQIVTFTPMARRGKPEELIGPVVFLASDASSYLTGTVLFVDGGYTAI</sequence>
<dbReference type="NCBIfam" id="NF005559">
    <property type="entry name" value="PRK07231.1"/>
    <property type="match status" value="1"/>
</dbReference>
<dbReference type="Pfam" id="PF13561">
    <property type="entry name" value="adh_short_C2"/>
    <property type="match status" value="1"/>
</dbReference>
<name>A0ABX1M3C1_9CYAN</name>
<keyword evidence="4" id="KW-1185">Reference proteome</keyword>